<name>A0A4R1YX02_9RHOB</name>
<organism evidence="2 3">
    <name type="scientific">Rhodovulum steppense</name>
    <dbReference type="NCBI Taxonomy" id="540251"/>
    <lineage>
        <taxon>Bacteria</taxon>
        <taxon>Pseudomonadati</taxon>
        <taxon>Pseudomonadota</taxon>
        <taxon>Alphaproteobacteria</taxon>
        <taxon>Rhodobacterales</taxon>
        <taxon>Paracoccaceae</taxon>
        <taxon>Rhodovulum</taxon>
    </lineage>
</organism>
<accession>A0A4R1YX02</accession>
<dbReference type="Proteomes" id="UP000295277">
    <property type="component" value="Unassembled WGS sequence"/>
</dbReference>
<evidence type="ECO:0000313" key="2">
    <source>
        <dbReference type="EMBL" id="TCM85729.1"/>
    </source>
</evidence>
<protein>
    <submittedName>
        <fullName evidence="2">Uncharacterized protein</fullName>
    </submittedName>
</protein>
<dbReference type="RefSeq" id="WP_132694010.1">
    <property type="nucleotide sequence ID" value="NZ_SLVM01000006.1"/>
</dbReference>
<dbReference type="AlphaFoldDB" id="A0A4R1YX02"/>
<keyword evidence="3" id="KW-1185">Reference proteome</keyword>
<evidence type="ECO:0000256" key="1">
    <source>
        <dbReference type="SAM" id="MobiDB-lite"/>
    </source>
</evidence>
<gene>
    <name evidence="2" type="ORF">EV216_10629</name>
</gene>
<sequence length="160" mass="16856">MTCNPTRPSPFQMAANPFLFSNWMVEQQFQAFRMMTDIMIRTNPWFMLLRARGIDPLTADGALGEGDAPTDIDLEAGGAEAEARADPPAPPPAETSAPPAAVARITPAAPAKAKPARPRAATSPRKPATGADPSRSRARRQPAPPPRLPVEPGGPEGGGE</sequence>
<proteinExistence type="predicted"/>
<comment type="caution">
    <text evidence="2">The sequence shown here is derived from an EMBL/GenBank/DDBJ whole genome shotgun (WGS) entry which is preliminary data.</text>
</comment>
<dbReference type="OrthoDB" id="7877036at2"/>
<feature type="region of interest" description="Disordered" evidence="1">
    <location>
        <begin position="57"/>
        <end position="160"/>
    </location>
</feature>
<feature type="compositionally biased region" description="Low complexity" evidence="1">
    <location>
        <begin position="94"/>
        <end position="129"/>
    </location>
</feature>
<dbReference type="EMBL" id="SLVM01000006">
    <property type="protein sequence ID" value="TCM85729.1"/>
    <property type="molecule type" value="Genomic_DNA"/>
</dbReference>
<reference evidence="2 3" key="1">
    <citation type="submission" date="2019-03" db="EMBL/GenBank/DDBJ databases">
        <title>Genomic Encyclopedia of Type Strains, Phase IV (KMG-IV): sequencing the most valuable type-strain genomes for metagenomic binning, comparative biology and taxonomic classification.</title>
        <authorList>
            <person name="Goeker M."/>
        </authorList>
    </citation>
    <scope>NUCLEOTIDE SEQUENCE [LARGE SCALE GENOMIC DNA]</scope>
    <source>
        <strain evidence="2 3">DSM 21153</strain>
    </source>
</reference>
<evidence type="ECO:0000313" key="3">
    <source>
        <dbReference type="Proteomes" id="UP000295277"/>
    </source>
</evidence>